<evidence type="ECO:0000259" key="1">
    <source>
        <dbReference type="Pfam" id="PF05368"/>
    </source>
</evidence>
<gene>
    <name evidence="2" type="ORF">N7450_003649</name>
</gene>
<evidence type="ECO:0000313" key="3">
    <source>
        <dbReference type="Proteomes" id="UP001216150"/>
    </source>
</evidence>
<dbReference type="PANTHER" id="PTHR47129">
    <property type="entry name" value="QUINONE OXIDOREDUCTASE 2"/>
    <property type="match status" value="1"/>
</dbReference>
<dbReference type="Pfam" id="PF05368">
    <property type="entry name" value="NmrA"/>
    <property type="match status" value="1"/>
</dbReference>
<dbReference type="Proteomes" id="UP001216150">
    <property type="component" value="Unassembled WGS sequence"/>
</dbReference>
<organism evidence="2 3">
    <name type="scientific">Penicillium hetheringtonii</name>
    <dbReference type="NCBI Taxonomy" id="911720"/>
    <lineage>
        <taxon>Eukaryota</taxon>
        <taxon>Fungi</taxon>
        <taxon>Dikarya</taxon>
        <taxon>Ascomycota</taxon>
        <taxon>Pezizomycotina</taxon>
        <taxon>Eurotiomycetes</taxon>
        <taxon>Eurotiomycetidae</taxon>
        <taxon>Eurotiales</taxon>
        <taxon>Aspergillaceae</taxon>
        <taxon>Penicillium</taxon>
    </lineage>
</organism>
<protein>
    <recommendedName>
        <fullName evidence="1">NmrA-like domain-containing protein</fullName>
    </recommendedName>
</protein>
<dbReference type="InterPro" id="IPR052718">
    <property type="entry name" value="NmrA-type_oxidoreductase"/>
</dbReference>
<dbReference type="InterPro" id="IPR008030">
    <property type="entry name" value="NmrA-like"/>
</dbReference>
<dbReference type="Gene3D" id="3.90.25.10">
    <property type="entry name" value="UDP-galactose 4-epimerase, domain 1"/>
    <property type="match status" value="1"/>
</dbReference>
<comment type="caution">
    <text evidence="2">The sequence shown here is derived from an EMBL/GenBank/DDBJ whole genome shotgun (WGS) entry which is preliminary data.</text>
</comment>
<proteinExistence type="predicted"/>
<accession>A0AAD6DPW7</accession>
<dbReference type="Gene3D" id="3.40.50.720">
    <property type="entry name" value="NAD(P)-binding Rossmann-like Domain"/>
    <property type="match status" value="1"/>
</dbReference>
<sequence>MTLKYLITGATGGLGGLVLEYFIANVPLGDFAVSSSRIENRSLFERRGVQFRHLDYEDSATLEVGLRHVQNLLFVSTNTNVIHIDRILRHHGNMVSAAAKAHVGHVWYTSLPFGGFGDDSEVAVQQQHLATEKMLQESGLTYTCIREGIYTEAFPLFLNWYADTTHIMLPCDGEIAFTSREDLAEGTARLMLSGGYANQTVLFTAGKTISAREMVDIIHQSTGQKLQIRGKPAELFKTVSSWWMAAARGELKTMDGLLGEILGREPLAPQDAVRQLLQKEGDHVWHQNYA</sequence>
<feature type="domain" description="NmrA-like" evidence="1">
    <location>
        <begin position="5"/>
        <end position="266"/>
    </location>
</feature>
<dbReference type="AlphaFoldDB" id="A0AAD6DPW7"/>
<dbReference type="SUPFAM" id="SSF51735">
    <property type="entry name" value="NAD(P)-binding Rossmann-fold domains"/>
    <property type="match status" value="1"/>
</dbReference>
<name>A0AAD6DPW7_9EURO</name>
<dbReference type="PANTHER" id="PTHR47129:SF1">
    <property type="entry name" value="NMRA-LIKE DOMAIN-CONTAINING PROTEIN"/>
    <property type="match status" value="1"/>
</dbReference>
<evidence type="ECO:0000313" key="2">
    <source>
        <dbReference type="EMBL" id="KAJ5589677.1"/>
    </source>
</evidence>
<reference evidence="2 3" key="1">
    <citation type="journal article" date="2023" name="IMA Fungus">
        <title>Comparative genomic study of the Penicillium genus elucidates a diverse pangenome and 15 lateral gene transfer events.</title>
        <authorList>
            <person name="Petersen C."/>
            <person name="Sorensen T."/>
            <person name="Nielsen M.R."/>
            <person name="Sondergaard T.E."/>
            <person name="Sorensen J.L."/>
            <person name="Fitzpatrick D.A."/>
            <person name="Frisvad J.C."/>
            <person name="Nielsen K.L."/>
        </authorList>
    </citation>
    <scope>NUCLEOTIDE SEQUENCE [LARGE SCALE GENOMIC DNA]</scope>
    <source>
        <strain evidence="2 3">IBT 29057</strain>
    </source>
</reference>
<keyword evidence="3" id="KW-1185">Reference proteome</keyword>
<dbReference type="InterPro" id="IPR036291">
    <property type="entry name" value="NAD(P)-bd_dom_sf"/>
</dbReference>
<dbReference type="EMBL" id="JAQJAC010000003">
    <property type="protein sequence ID" value="KAJ5589677.1"/>
    <property type="molecule type" value="Genomic_DNA"/>
</dbReference>